<feature type="compositionally biased region" description="Polar residues" evidence="11">
    <location>
        <begin position="3512"/>
        <end position="3536"/>
    </location>
</feature>
<dbReference type="FunFam" id="1.20.58.60:FF:000126">
    <property type="entry name" value="Spectrin repeat containing, nuclear envelope 1a"/>
    <property type="match status" value="1"/>
</dbReference>
<feature type="topological domain" description="Cytoplasmic" evidence="9">
    <location>
        <begin position="1"/>
        <end position="5846"/>
    </location>
</feature>
<dbReference type="Gene3D" id="1.20.58.60">
    <property type="match status" value="7"/>
</dbReference>
<feature type="region of interest" description="Disordered" evidence="11">
    <location>
        <begin position="1317"/>
        <end position="1359"/>
    </location>
</feature>
<feature type="coiled-coil region" evidence="10">
    <location>
        <begin position="586"/>
        <end position="635"/>
    </location>
</feature>
<feature type="non-terminal residue" evidence="13">
    <location>
        <position position="1"/>
    </location>
</feature>
<evidence type="ECO:0000256" key="4">
    <source>
        <dbReference type="ARBA" id="ARBA00022737"/>
    </source>
</evidence>
<dbReference type="InterPro" id="IPR056887">
    <property type="entry name" value="SYNE1/2_dom"/>
</dbReference>
<dbReference type="Proteomes" id="UP001219934">
    <property type="component" value="Unassembled WGS sequence"/>
</dbReference>
<feature type="coiled-coil region" evidence="10">
    <location>
        <begin position="4114"/>
        <end position="4141"/>
    </location>
</feature>
<evidence type="ECO:0000256" key="5">
    <source>
        <dbReference type="ARBA" id="ARBA00022989"/>
    </source>
</evidence>
<dbReference type="GO" id="GO:0005640">
    <property type="term" value="C:nuclear outer membrane"/>
    <property type="evidence" value="ECO:0007669"/>
    <property type="project" value="UniProtKB-SubCell"/>
</dbReference>
<feature type="region of interest" description="Disordered" evidence="11">
    <location>
        <begin position="1694"/>
        <end position="1729"/>
    </location>
</feature>
<dbReference type="SMART" id="SM01249">
    <property type="entry name" value="KASH"/>
    <property type="match status" value="1"/>
</dbReference>
<comment type="similarity">
    <text evidence="1">Belongs to the nesprin family.</text>
</comment>
<protein>
    <recommendedName>
        <fullName evidence="12">KASH domain-containing protein</fullName>
    </recommendedName>
</protein>
<evidence type="ECO:0000259" key="12">
    <source>
        <dbReference type="PROSITE" id="PS51049"/>
    </source>
</evidence>
<dbReference type="FunFam" id="1.20.58.60:FF:000157">
    <property type="entry name" value="Nesprin-1 isoform 1"/>
    <property type="match status" value="1"/>
</dbReference>
<dbReference type="Pfam" id="PF00435">
    <property type="entry name" value="Spectrin"/>
    <property type="match status" value="2"/>
</dbReference>
<gene>
    <name evidence="13" type="ORF">JOQ06_004663</name>
</gene>
<dbReference type="PROSITE" id="PS51049">
    <property type="entry name" value="KASH"/>
    <property type="match status" value="1"/>
</dbReference>
<feature type="region of interest" description="Disordered" evidence="11">
    <location>
        <begin position="3332"/>
        <end position="3372"/>
    </location>
</feature>
<feature type="region of interest" description="Disordered" evidence="11">
    <location>
        <begin position="273"/>
        <end position="334"/>
    </location>
</feature>
<keyword evidence="14" id="KW-1185">Reference proteome</keyword>
<feature type="compositionally biased region" description="Basic and acidic residues" evidence="11">
    <location>
        <begin position="3588"/>
        <end position="3605"/>
    </location>
</feature>
<keyword evidence="4" id="KW-0677">Repeat</keyword>
<keyword evidence="6 9" id="KW-0472">Membrane</keyword>
<dbReference type="InterPro" id="IPR002017">
    <property type="entry name" value="Spectrin_repeat"/>
</dbReference>
<feature type="compositionally biased region" description="Polar residues" evidence="11">
    <location>
        <begin position="5809"/>
        <end position="5818"/>
    </location>
</feature>
<evidence type="ECO:0000256" key="7">
    <source>
        <dbReference type="ARBA" id="ARBA00023242"/>
    </source>
</evidence>
<dbReference type="SMART" id="SM00150">
    <property type="entry name" value="SPEC"/>
    <property type="match status" value="9"/>
</dbReference>
<feature type="region of interest" description="Disordered" evidence="11">
    <location>
        <begin position="3588"/>
        <end position="3612"/>
    </location>
</feature>
<comment type="subcellular location">
    <subcellularLocation>
        <location evidence="8">Nucleus outer membrane</location>
        <topology evidence="8">Single-pass type IV membrane protein</topology>
    </subcellularLocation>
</comment>
<feature type="compositionally biased region" description="Acidic residues" evidence="11">
    <location>
        <begin position="3333"/>
        <end position="3342"/>
    </location>
</feature>
<organism evidence="13 14">
    <name type="scientific">Pogonophryne albipinna</name>
    <dbReference type="NCBI Taxonomy" id="1090488"/>
    <lineage>
        <taxon>Eukaryota</taxon>
        <taxon>Metazoa</taxon>
        <taxon>Chordata</taxon>
        <taxon>Craniata</taxon>
        <taxon>Vertebrata</taxon>
        <taxon>Euteleostomi</taxon>
        <taxon>Actinopterygii</taxon>
        <taxon>Neopterygii</taxon>
        <taxon>Teleostei</taxon>
        <taxon>Neoteleostei</taxon>
        <taxon>Acanthomorphata</taxon>
        <taxon>Eupercaria</taxon>
        <taxon>Perciformes</taxon>
        <taxon>Notothenioidei</taxon>
        <taxon>Pogonophryne</taxon>
    </lineage>
</organism>
<keyword evidence="3 9" id="KW-0812">Transmembrane</keyword>
<feature type="compositionally biased region" description="Polar residues" evidence="11">
    <location>
        <begin position="309"/>
        <end position="318"/>
    </location>
</feature>
<dbReference type="EMBL" id="JAPTMU010000017">
    <property type="protein sequence ID" value="KAJ4929042.1"/>
    <property type="molecule type" value="Genomic_DNA"/>
</dbReference>
<feature type="compositionally biased region" description="Polar residues" evidence="11">
    <location>
        <begin position="282"/>
        <end position="291"/>
    </location>
</feature>
<evidence type="ECO:0000313" key="13">
    <source>
        <dbReference type="EMBL" id="KAJ4929042.1"/>
    </source>
</evidence>
<feature type="region of interest" description="Disordered" evidence="11">
    <location>
        <begin position="789"/>
        <end position="838"/>
    </location>
</feature>
<feature type="domain" description="KASH" evidence="12">
    <location>
        <begin position="5838"/>
        <end position="5897"/>
    </location>
</feature>
<keyword evidence="5" id="KW-1133">Transmembrane helix</keyword>
<feature type="region of interest" description="Disordered" evidence="11">
    <location>
        <begin position="5469"/>
        <end position="5529"/>
    </location>
</feature>
<feature type="region of interest" description="Disordered" evidence="11">
    <location>
        <begin position="3450"/>
        <end position="3552"/>
    </location>
</feature>
<feature type="topological domain" description="Perinuclear space" evidence="9">
    <location>
        <begin position="5868"/>
        <end position="5897"/>
    </location>
</feature>
<dbReference type="InterPro" id="IPR018159">
    <property type="entry name" value="Spectrin/alpha-actinin"/>
</dbReference>
<comment type="caution">
    <text evidence="13">The sequence shown here is derived from an EMBL/GenBank/DDBJ whole genome shotgun (WGS) entry which is preliminary data.</text>
</comment>
<feature type="region of interest" description="Disordered" evidence="11">
    <location>
        <begin position="1634"/>
        <end position="1667"/>
    </location>
</feature>
<dbReference type="SUPFAM" id="SSF46966">
    <property type="entry name" value="Spectrin repeat"/>
    <property type="match status" value="10"/>
</dbReference>
<dbReference type="Pfam" id="PF25035">
    <property type="entry name" value="SYNE1"/>
    <property type="match status" value="1"/>
</dbReference>
<evidence type="ECO:0000256" key="3">
    <source>
        <dbReference type="ARBA" id="ARBA00022692"/>
    </source>
</evidence>
<feature type="coiled-coil region" evidence="10">
    <location>
        <begin position="1170"/>
        <end position="1258"/>
    </location>
</feature>
<evidence type="ECO:0000313" key="14">
    <source>
        <dbReference type="Proteomes" id="UP001219934"/>
    </source>
</evidence>
<reference evidence="13" key="1">
    <citation type="submission" date="2022-11" db="EMBL/GenBank/DDBJ databases">
        <title>Chromosome-level genome of Pogonophryne albipinna.</title>
        <authorList>
            <person name="Jo E."/>
        </authorList>
    </citation>
    <scope>NUCLEOTIDE SEQUENCE</scope>
    <source>
        <strain evidence="13">SGF0006</strain>
        <tissue evidence="13">Muscle</tissue>
    </source>
</reference>
<proteinExistence type="inferred from homology"/>
<feature type="coiled-coil region" evidence="10">
    <location>
        <begin position="2823"/>
        <end position="2850"/>
    </location>
</feature>
<evidence type="ECO:0000256" key="6">
    <source>
        <dbReference type="ARBA" id="ARBA00023136"/>
    </source>
</evidence>
<keyword evidence="10" id="KW-0175">Coiled coil</keyword>
<dbReference type="PANTHER" id="PTHR14514">
    <property type="entry name" value="PKA ANCHORING PROTEIN"/>
    <property type="match status" value="1"/>
</dbReference>
<evidence type="ECO:0000256" key="8">
    <source>
        <dbReference type="ARBA" id="ARBA00046312"/>
    </source>
</evidence>
<accession>A0AAD6AQK2</accession>
<feature type="coiled-coil region" evidence="10">
    <location>
        <begin position="1065"/>
        <end position="1129"/>
    </location>
</feature>
<feature type="coiled-coil region" evidence="10">
    <location>
        <begin position="4536"/>
        <end position="4563"/>
    </location>
</feature>
<evidence type="ECO:0000256" key="11">
    <source>
        <dbReference type="SAM" id="MobiDB-lite"/>
    </source>
</evidence>
<dbReference type="Pfam" id="PF10541">
    <property type="entry name" value="KASH"/>
    <property type="match status" value="1"/>
</dbReference>
<evidence type="ECO:0000256" key="2">
    <source>
        <dbReference type="ARBA" id="ARBA00022553"/>
    </source>
</evidence>
<dbReference type="InterPro" id="IPR012315">
    <property type="entry name" value="KASH"/>
</dbReference>
<feature type="compositionally biased region" description="Basic and acidic residues" evidence="11">
    <location>
        <begin position="789"/>
        <end position="821"/>
    </location>
</feature>
<sequence length="5897" mass="667219">VLISRGPQLENQVVSEGQDLLDLVARVQKTSPLQNLSTSDLQDRISEAVSHCQEIFGMFCSLGFLQHVETSRKTPGEPEAGLFVVARTKHPLVMVRSEVHSKAQSMARSRLEKARSRLQGRIQQAIRLFGGREVSVSQAKKKQKALKILQPSILDEFLSAVECLGAFCTGPQLQDLMLLSDSVRKQWEDVRRDMAAFVPIVWCQIRDGHQSFSAVQCETQTNTLHVTTDQTDHDSVSQHQVVMDGAESDEVESLQELCETLTQGQSFCQATDQLQESDEAQETQSSDTVLTSDCRGRQPRGTPLLRMSADTQHSNRQKQSVDRQQQDLSPVCGSVTAQPQGEILHLRAQGVPAEREGERRSCGLEKKLKSALRSKEQPLKARLLRFTESSQQTQAHIQAVVRGDTVETKQEAEWTVIPETAASQQEVISSEQEVLERYRKSCSAFQSQIQKNKPHLEEFIPDSVSFSTLQDRKKQLQTLKQETEASWFEFELQYSQYSQFSHLMTKEDEGEVERNREQLTQQWRGQQMCLQSRMKSLENTADLMESADGHMVLITENLERIVRESVDISSFSLTDARLESDLKEMDDGLRSEMRKLSERVAEEERTSPSSLCQALHNSLHHLRQLRQRLEEVQAASRALKCFLATVREVEAEIPALQANQDSRRQEHESDRQQERLSWQAAMQQRLQAARTQSDGVDSTLKAVGMTLTMDGANVTCQDVVTSLSQRVLEVEKELKTGGKRDGKDGFFSVRMEQTQQLNPKEILQTTPGEDSAQQGGAQEHLTACKMEEQAKRRKLEEDDDKNTLKKEEAPTRKSEEDALKDQRRRSNSQVKKEGEKKSMVQRRFALLGSLREMRGAAEQLRLQEPSLPALQHRTRALTELESRLAGHLAELQHIREESSQSDVSQTREAEELWEEATKAVTERFQSIRGDLSGKLQRAESTISEQASYMGRENLQRLHTKVQDTKSELIGLGDGIEEVRSVCRQLHTHLRQIPECTMIPFEDEADALMDRWLDISERTDSHLESLPRGLTLWDGVLQLGEEVERWTANKLAAFAECPSFQTEEDISALQNEIVTQEKNMEHFHQRATEIQALLQSTEPPLELQVVETQMRKKTEQLQELVSEAEDVYRQMVAAKGQITVRMAECFSSLQKIQDSLLTLTGADVAAVLAKLKDLLFELQAQDEQAESVQEDLNVMASIASPVILQSLSADGVQLQEKVRNTQQLFSEAEEQTVRNIQDLDRLQRESEHIRQWLEGAEEKAAKDEDLSVLQEEALQQRVRTEELNQLVSSLQSSNLQQCAVVEQSRKLLQQYHNFLQGSTEEQSSLSREEVQTPLKSTQPSDGDLRGTVDSPLGENLSTKSPGVCPRLEEVVCNEEQLGQSLQAVNHKLTSLQEKMSACQAQKESSAALITDAPALEALLHEVTDIEKYLSQIATLKDTITAISTAEAQASLSQEISNLQNHQRALDSSIREKLALLTENSLPAHNKTLTRQENIEPLQTDTILTQDSQFPAIGKDTSEEIKSTHSVTTLVGSQATELDHFPLSTPQNVSEHLAAQSVTDAQEQETQLGVTQKKVFTIVLDMEPHHMQENDSVGTAQSETLTTVTGAQEKRECCEDISVSPAKVFTIVLDMEMPDFQPQDNSTGTGQCEREEGGNTGGETKPEQPQAKAFEVPKRRYKARLLFEGSEWKVPASLEDTEGTQGQLQMEDSMEPERTAGGASGESPESFKPKSTMQDVLSEIQSLVEKSNIINRDPHIDLNWYLKSSPGEPEIRLVRTVQKVLACRYQPARLDVHTMTEQLQEAEDYRFRVQEQVATMKSMRSAGICDPEALKRVEGQWSAALLDASATVQVKAAQLDQVQQYHKQMRITRAFLEVVAAEKDKMALGSLGSSALQADRLNALLQTMVKKRDIMEKLLQLSSQFSVHLSDAESSGALSAQLGDVQEEWKLLEGSIQRALQHASSSTSQSSLLLQEAEQLKAKLEALWESSFQSHDNKSALEVVCLTTDLKLYNQLYVHLQSQTDTLVHFSLGQKENDEIKLSLQELGSLLSVTKSKLGTSSTSSGDVSSAKISKQLQDLIIGAKQAENHISIGKKLALFPEVARIQIVEMKKFQTDIWFRRSKMQVEVEQIKETLSDKEKDESDQELKTIEDLYEAIADSLDHVLNTMKKSLQEREKLLSQLASMEAWLAQTHAERDPCTQVENISKADTRKLESKLKSHTLATVEIESQLKDVEAMADSCREIAVGLSPGESRYLVNRMSGLRTELEGLLAHEKAACWELEELIHERTTSDEELSTIQASLKQISTDLEQQRFPLTQETLTTCAHLKHMLIEHQCQVQELQHCQEARRCSLLCTIGELQDQCKALSINAIEQDKYLHLRRQMEESRDIAEEQIQRAKDKTISVGERVRLCQTLLVELPLMKTQCQEAADQLEAIAQELYPSESDSEKQRIRSTVETLVSWEHSVADDIKNLEAKLLLGLRFSSELPALIELFLTTRDELQRAEPVTPDEKAIDIALRRNWIIWRNMESGMRVLGGLGRKEKVNLKSYEELYSLREAAMQECHLRMESLCQARESLKDYQWAAQGAIGFLHNAEATFLSAPGGFLDCTEEQRQTHQALEALEDGFQAHICHLVELVPQQPCLSRPKTEQLHICILSQLLVGRAILEAQAQLRLESLQRCEIRQLSHRKCHEDIRQRLSGFEAKLSECAAKQVTSYDKCVAQQREAKLLMEGLRSLAGKIEELRAGCPMQGCGVGKDGELGALWRRWVSLRRGVGLLMAHTEQKGEEWKDITTSMEQCCSSLAALQADVPDSSTVNFTEEEPLELLAQAERHQTGLEQEQQALASLEHRLEHALSLSSSQVPISPGPVGKTLVKIQENVRSLKERNLLVVAAAKAEEKEREHVQEEIGEVAQHMLALLPSLEDCSNPSRQQEIRQDLSSQKTKLQSITAGVQSRYAEIPADISRRLQEVQLSIQREEEKLMETSDPVRKLAREAAGLGSSLEKVNVLLEQKSPTVKEAQNVLKHAWDVLDAWHSRLMLLESEVQDLAEEDPNQTHLLFDQLTQPLQLYQNTVQRTEQRTTFLNKIPACLQEFEDILYSATCWLDEAQSWLTSPCSFTTARGLQNHANSLQLVLDDSERIRHTLQNFRPALEEISAVCDISVHKERVNHNDQQVHKMQCRILEPLDQLLQTAVVVEAIEAELKTMEKNVPKIQAILSSVDNSDITLTEHLQNRQVILANMQSMRRTLEEMETCKGELPLPQGAGGSLLVFSRARHLLQPLEELEHLTQQQVTLLENRIKEEETCKDLGINTVSDATEEMQQPYRFSQRGLFQEMFVVSNSEEEEDDDENESCHSSSSDTLTCSIPEDPEETLNLSDVQTEDIAERKPLSAVKAVESLAAQFSSEVEPSTNVAEAGLISVKPGLHIKDSGSQSVETESITMDSKTLSPVTVTAEPLLAAPDQRGSPGHETLVADTHGKSIRSEAAVADTRLIPARPRTPFSTTRASDESLEGEEEHLSLTTAPEQDLDTLNVSTEQSEVSTSHSGLLEESKPAQESSEEPISLAAHEDMEQLRWSTLHTQISQKLTTLKKVKEEHQISSEDTVTHEKDSEREIISTGSSSAVLQRTHESITALRQIVSSPGVSEELYEAARRVLLCLDALTDILLTPAEEDPQLRLLQQECVSTELATLSELLGKVESENKPFKEKPEALRCLSSLQDGLHTAQLLLTSSHQLIEHLGHTHPHQEPASNQLCILDEFELGQSEMFPSIQDAPSLEQCVLGRHLRESPGEKVKLQQASRSLLQGITRLLELGEECITGGQRSQVHNRSQLQALLCRDKKLLRVLRSQLAFVQDLFQREPGALRCQEDERVQLVVRATALQHQALEQEVASQRTIQEWTRWEDNCRRLGELLDDVDVFISSGEPEGDDERLAQQRQEACQQTQVQLEESRAVLGLILDQGKRLQTEPQFAASVCQAGGALELRWQSACRRTEQERRRCTDIQDSWARFQTDFAAVSEWLLGANKHQKTWFNLADTSDLSQECVHNNLIKLLDFSMEIEAVSMQRASAARRANQLLHLREADCPGLRAQLTQLEGSWSQLTSDLSKIQDRLQQRLLVAWPPVELLSDLEDRLKKLQAQTDQERETVAMAEDAARITKILLHYRELKAGLLNGQLLLDFLCQSGPPVLGVDVRALRSERTMFAEKLGALRLQWLLLQRVLESQIDEAEQMHHTCADREKRLQRLHGWVEQQEKTLNQWKQPTSLTLAREAQLKWKAAVSKVKEVAAALQELKATRVHVEKGEDHPCDISFSDRTERVRQACADLKLQMEALRPAVQQSVEQWSRFESDLREVSLQTTRGRCALQHQPLFSLKQAEGHVDFLQQLQEKAGKREELWATVDKSYQMLVKTPGTTQALDDQMRGEQKRWKAVLQELEDEHMKTAETLSLWQEFTLLSDRCSSQRQTLQLQWEEIRRSPHQQDTQTTLQSLEKLRDAADDLQSSVGDVLAASKPLIGRLEPLAAHFIQSETRLLSRDVVLLSQAMSGKKKSLQDDLEQRELFRNRVEAIEKQTQNTQQKLKTSFKDPESVKQVLLELRDVFPLLVDVREMSVYLSLSDQERQRVHTLSRLWAESMTHASHRNSELQAVCQRSQSFQEKCKNLTSLQKKLEDESLSKETQRFSSVQEMLTVHQTLEAETTIGHQLLQALLCDAVESMEKETGQKRYQIMAEVTCVRQSWLQSVALAGQRRSFIKEQLGEWRVYRRGSKLLWKLLRDVDPLLPPAGPTVCSLQQLRSCADDYQCVEDALALHSTVCSQTLEAGRRLCETTTESECQALQDAWDRTGTLLESRGGLVRTTLQKWSQCQERIMSITSELDELNTTLADDETHIQETDFSLQRLTGGFREVATMKTDLTQYAAAGDSALLEQQLEQLHVQWEELCTKVSLRRQEIADRLNAWTIFNDKNKEFCDWLTQMENKVCHSGDLSIEEMVEKLKKDCMEEINLFSENKSHLKQLGEQLLSASDEAKQTQVHGSLQEVNQRWHNLFHNIEARVKKLKETLAAVQQLDKNMSNLRSWLCRIEADLSRPVTYSVCHHQEIQRRLAEEQELQRDIEQHTEGVASVLSLCDVLLRDEDAAGGNEAESDSLQETSHSLDQRWRAVCSMALDRRLRIEETWRLWCKFLDDYSRFEDWLKMAERTAANPNSADVLYAVAKEELKKFEGFQRQVHERLTHLELVNNQYRRLARENRTDRASQLKAMVHEGNQRWDTLHRRVAAILRRLRHFTGQREEFEGTRESMLVWLTELDLQLTNVEHFSESDVHHKIQQLNSFQKEITLNTERIDGLIVFGEGLIQKSCPQDAALIEEELEELHSYCQEVFSRLVRFHQRLSQPPINEEPELSRSTFYLESSLELIGRPRLGRSQGSLPATPTHLLASPLERSGRETPVSVDSLPLEWDHTGDVTGFHIFQGPPTARKCSLAASGTNVTESQEEFFEAPEAQRASSLVSSMDALESPRWRSQEDAETQSLQLDSEGHTEAPPTLTSTPRKQGYLHLMSQCSGSIEDIKRVSLILDDEERPEELGLTGLTASDKQSGVIERWELIQAQSRSDLHADPQEPQNLSSDLDDITSWLEKVTPELERLQQSDPAASIEDMAARAKELKEMQKMFTRYKSIMLSVNLRAPELQRAAAMNRGWSRACSSLQLWDSSLRGTLMRCQEFHERLHSLLLWLAHAESRRYAVDIRDPHTPVAALQQHRNTLTALQAELQARQAQQVELQALWAQLQPEEEEESREAQEKLHVTGSKLKLLLRQVEQDLSTMPPQLGCESASEVQGQSSSADPKKGSSPKRARRDLSPPRSSFFYRVLRAAFPLHLLFLFLLLLPCIIPWSESEPGCTAANNFARSFYPMLKYTNGPPPT</sequence>
<evidence type="ECO:0000256" key="1">
    <source>
        <dbReference type="ARBA" id="ARBA00008619"/>
    </source>
</evidence>
<evidence type="ECO:0000256" key="10">
    <source>
        <dbReference type="SAM" id="Coils"/>
    </source>
</evidence>
<dbReference type="PANTHER" id="PTHR14514:SF4">
    <property type="entry name" value="NESPRIN-2"/>
    <property type="match status" value="1"/>
</dbReference>
<name>A0AAD6AQK2_9TELE</name>
<keyword evidence="2" id="KW-0597">Phosphoprotein</keyword>
<evidence type="ECO:0000256" key="9">
    <source>
        <dbReference type="PROSITE-ProRule" id="PRU00385"/>
    </source>
</evidence>
<feature type="region of interest" description="Disordered" evidence="11">
    <location>
        <begin position="5799"/>
        <end position="5833"/>
    </location>
</feature>
<keyword evidence="7" id="KW-0539">Nucleus</keyword>
<dbReference type="CDD" id="cd00176">
    <property type="entry name" value="SPEC"/>
    <property type="match status" value="2"/>
</dbReference>